<dbReference type="InterPro" id="IPR041901">
    <property type="entry name" value="RNAP_I_Rpa43_N"/>
</dbReference>
<gene>
    <name evidence="10" type="ORF">DFL_005010</name>
</gene>
<feature type="region of interest" description="Disordered" evidence="8">
    <location>
        <begin position="280"/>
        <end position="342"/>
    </location>
</feature>
<evidence type="ECO:0000256" key="3">
    <source>
        <dbReference type="ARBA" id="ARBA00022478"/>
    </source>
</evidence>
<evidence type="ECO:0000259" key="9">
    <source>
        <dbReference type="Pfam" id="PF17875"/>
    </source>
</evidence>
<evidence type="ECO:0000256" key="7">
    <source>
        <dbReference type="RuleBase" id="RU369086"/>
    </source>
</evidence>
<feature type="compositionally biased region" description="Basic and acidic residues" evidence="8">
    <location>
        <begin position="19"/>
        <end position="30"/>
    </location>
</feature>
<comment type="subcellular location">
    <subcellularLocation>
        <location evidence="1">Nucleus</location>
        <location evidence="1">Nucleolus</location>
    </subcellularLocation>
</comment>
<dbReference type="RefSeq" id="XP_067492293.1">
    <property type="nucleotide sequence ID" value="XM_067634203.1"/>
</dbReference>
<dbReference type="STRING" id="97331.A0A437A6G1"/>
<keyword evidence="11" id="KW-1185">Reference proteome</keyword>
<evidence type="ECO:0000256" key="4">
    <source>
        <dbReference type="ARBA" id="ARBA00022553"/>
    </source>
</evidence>
<comment type="similarity">
    <text evidence="2">Belongs to the eukaryotic RPA43 RNA polymerase subunit family.</text>
</comment>
<feature type="compositionally biased region" description="Basic residues" evidence="8">
    <location>
        <begin position="324"/>
        <end position="342"/>
    </location>
</feature>
<evidence type="ECO:0000313" key="11">
    <source>
        <dbReference type="Proteomes" id="UP000283090"/>
    </source>
</evidence>
<organism evidence="10 11">
    <name type="scientific">Arthrobotrys flagrans</name>
    <name type="common">Nematode-trapping fungus</name>
    <name type="synonym">Trichothecium flagrans</name>
    <dbReference type="NCBI Taxonomy" id="97331"/>
    <lineage>
        <taxon>Eukaryota</taxon>
        <taxon>Fungi</taxon>
        <taxon>Dikarya</taxon>
        <taxon>Ascomycota</taxon>
        <taxon>Pezizomycotina</taxon>
        <taxon>Orbiliomycetes</taxon>
        <taxon>Orbiliales</taxon>
        <taxon>Orbiliaceae</taxon>
        <taxon>Arthrobotrys</taxon>
    </lineage>
</organism>
<accession>A0A437A6G1</accession>
<dbReference type="VEuPathDB" id="FungiDB:DFL_005010"/>
<feature type="region of interest" description="Disordered" evidence="8">
    <location>
        <begin position="213"/>
        <end position="241"/>
    </location>
</feature>
<dbReference type="PANTHER" id="PTHR12709:SF5">
    <property type="entry name" value="DNA-DIRECTED RNA POLYMERASE I SUBUNIT RPA43"/>
    <property type="match status" value="1"/>
</dbReference>
<proteinExistence type="inferred from homology"/>
<sequence>MAEVAPPSTEKSHKKHKIKDADPTSKSERTNKKRKLGDPSEAPPAEQPSPRTNDIDSAMSSSKSTANRSSRSLKSAGISSPYALTTASRYLSISPAYSATPQIGIQRDHLDPLVFKYDSTLDGVVLLHQNLRFQSPAAKILGESPFAFVWCLVEFMVWKPTVGMVLEGYVNNVSPSHLGMLYGNVFSVSVTQAGIPKDWKFVVAKEDDASVTGEVEDEAYTSDGRKRREKQKPVGGTDPIEGLTKAMGRWFDSEGNEVEGLRKFVVTAVKAEGSMLSLEGSFKDDDVPDITESEPEHAVTAAGASERQITQLHGKDSDDEESKRRRKEKKEKKKRKREGKAE</sequence>
<evidence type="ECO:0000256" key="8">
    <source>
        <dbReference type="SAM" id="MobiDB-lite"/>
    </source>
</evidence>
<evidence type="ECO:0000256" key="2">
    <source>
        <dbReference type="ARBA" id="ARBA00005930"/>
    </source>
</evidence>
<dbReference type="InterPro" id="IPR041178">
    <property type="entry name" value="RPA43_OB"/>
</dbReference>
<dbReference type="GO" id="GO:0006361">
    <property type="term" value="P:transcription initiation at RNA polymerase I promoter"/>
    <property type="evidence" value="ECO:0007669"/>
    <property type="project" value="UniProtKB-ARBA"/>
</dbReference>
<protein>
    <recommendedName>
        <fullName evidence="7">DNA-directed RNA polymerase subunit</fullName>
    </recommendedName>
</protein>
<keyword evidence="5 7" id="KW-0804">Transcription</keyword>
<comment type="caution">
    <text evidence="10">The sequence shown here is derived from an EMBL/GenBank/DDBJ whole genome shotgun (WGS) entry which is preliminary data.</text>
</comment>
<dbReference type="InterPro" id="IPR036898">
    <property type="entry name" value="RNA_pol_Rpb7-like_N_sf"/>
</dbReference>
<keyword evidence="6 7" id="KW-0539">Nucleus</keyword>
<dbReference type="OrthoDB" id="10250504at2759"/>
<dbReference type="PANTHER" id="PTHR12709">
    <property type="entry name" value="DNA-DIRECTED RNA POLYMERASE II, III"/>
    <property type="match status" value="1"/>
</dbReference>
<dbReference type="Pfam" id="PF17875">
    <property type="entry name" value="RPA43_OB"/>
    <property type="match status" value="1"/>
</dbReference>
<dbReference type="GO" id="GO:0006362">
    <property type="term" value="P:transcription elongation by RNA polymerase I"/>
    <property type="evidence" value="ECO:0007669"/>
    <property type="project" value="UniProtKB-ARBA"/>
</dbReference>
<dbReference type="Proteomes" id="UP000283090">
    <property type="component" value="Unassembled WGS sequence"/>
</dbReference>
<dbReference type="AlphaFoldDB" id="A0A437A6G1"/>
<evidence type="ECO:0000256" key="1">
    <source>
        <dbReference type="ARBA" id="ARBA00004604"/>
    </source>
</evidence>
<dbReference type="FunFam" id="3.30.1490.120:FF:000004">
    <property type="entry name" value="RNA polymerase I subunit Rpa43"/>
    <property type="match status" value="1"/>
</dbReference>
<feature type="domain" description="RPA43 OB" evidence="9">
    <location>
        <begin position="160"/>
        <end position="282"/>
    </location>
</feature>
<name>A0A437A6G1_ARTFL</name>
<evidence type="ECO:0000256" key="5">
    <source>
        <dbReference type="ARBA" id="ARBA00023163"/>
    </source>
</evidence>
<feature type="region of interest" description="Disordered" evidence="8">
    <location>
        <begin position="1"/>
        <end position="72"/>
    </location>
</feature>
<dbReference type="InterPro" id="IPR045113">
    <property type="entry name" value="Rpb7-like"/>
</dbReference>
<dbReference type="Gene3D" id="2.40.50.1060">
    <property type="match status" value="1"/>
</dbReference>
<keyword evidence="3 7" id="KW-0240">DNA-directed RNA polymerase</keyword>
<keyword evidence="4" id="KW-0597">Phosphoprotein</keyword>
<dbReference type="CDD" id="cd04328">
    <property type="entry name" value="RNAP_I_Rpa43_N"/>
    <property type="match status" value="1"/>
</dbReference>
<dbReference type="GO" id="GO:0005736">
    <property type="term" value="C:RNA polymerase I complex"/>
    <property type="evidence" value="ECO:0007669"/>
    <property type="project" value="UniProtKB-ARBA"/>
</dbReference>
<evidence type="ECO:0000256" key="6">
    <source>
        <dbReference type="ARBA" id="ARBA00023242"/>
    </source>
</evidence>
<dbReference type="GeneID" id="93587321"/>
<evidence type="ECO:0000313" key="10">
    <source>
        <dbReference type="EMBL" id="RVD86749.1"/>
    </source>
</evidence>
<dbReference type="EMBL" id="SAEB01000006">
    <property type="protein sequence ID" value="RVD86749.1"/>
    <property type="molecule type" value="Genomic_DNA"/>
</dbReference>
<feature type="compositionally biased region" description="Low complexity" evidence="8">
    <location>
        <begin position="57"/>
        <end position="72"/>
    </location>
</feature>
<comment type="function">
    <text evidence="7">DNA-dependent RNA polymerase which catalyzes the transcription of DNA into RNA using the four ribonucleoside triphosphates as substrates.</text>
</comment>
<reference evidence="10 11" key="1">
    <citation type="submission" date="2019-01" db="EMBL/GenBank/DDBJ databases">
        <title>Intercellular communication is required for trap formation in the nematode-trapping fungus Duddingtonia flagrans.</title>
        <authorList>
            <person name="Youssar L."/>
            <person name="Wernet V."/>
            <person name="Hensel N."/>
            <person name="Hildebrandt H.-G."/>
            <person name="Fischer R."/>
        </authorList>
    </citation>
    <scope>NUCLEOTIDE SEQUENCE [LARGE SCALE GENOMIC DNA]</scope>
    <source>
        <strain evidence="10 11">CBS H-5679</strain>
    </source>
</reference>
<dbReference type="Gene3D" id="3.30.1490.120">
    <property type="entry name" value="RNA polymerase Rpb7-like, N-terminal domain"/>
    <property type="match status" value="1"/>
</dbReference>